<protein>
    <submittedName>
        <fullName evidence="6">AraC family transcriptional regulator</fullName>
    </submittedName>
</protein>
<reference evidence="6 7" key="1">
    <citation type="submission" date="2018-03" db="EMBL/GenBank/DDBJ databases">
        <title>Genomic Encyclopedia of Archaeal and Bacterial Type Strains, Phase II (KMG-II): from individual species to whole genera.</title>
        <authorList>
            <person name="Goeker M."/>
        </authorList>
    </citation>
    <scope>NUCLEOTIDE SEQUENCE [LARGE SCALE GENOMIC DNA]</scope>
    <source>
        <strain evidence="6 7">DSM 44720</strain>
    </source>
</reference>
<dbReference type="SUPFAM" id="SSF46689">
    <property type="entry name" value="Homeodomain-like"/>
    <property type="match status" value="2"/>
</dbReference>
<comment type="caution">
    <text evidence="6">The sequence shown here is derived from an EMBL/GenBank/DDBJ whole genome shotgun (WGS) entry which is preliminary data.</text>
</comment>
<dbReference type="GO" id="GO:0003700">
    <property type="term" value="F:DNA-binding transcription factor activity"/>
    <property type="evidence" value="ECO:0007669"/>
    <property type="project" value="InterPro"/>
</dbReference>
<dbReference type="PROSITE" id="PS01124">
    <property type="entry name" value="HTH_ARAC_FAMILY_2"/>
    <property type="match status" value="1"/>
</dbReference>
<keyword evidence="2" id="KW-0238">DNA-binding</keyword>
<dbReference type="Gene3D" id="1.10.10.60">
    <property type="entry name" value="Homeodomain-like"/>
    <property type="match status" value="1"/>
</dbReference>
<dbReference type="InterPro" id="IPR009057">
    <property type="entry name" value="Homeodomain-like_sf"/>
</dbReference>
<dbReference type="Gene3D" id="2.60.120.10">
    <property type="entry name" value="Jelly Rolls"/>
    <property type="match status" value="1"/>
</dbReference>
<feature type="domain" description="HTH araC/xylS-type" evidence="5">
    <location>
        <begin position="209"/>
        <end position="307"/>
    </location>
</feature>
<dbReference type="Pfam" id="PF02311">
    <property type="entry name" value="AraC_binding"/>
    <property type="match status" value="1"/>
</dbReference>
<evidence type="ECO:0000256" key="1">
    <source>
        <dbReference type="ARBA" id="ARBA00023015"/>
    </source>
</evidence>
<dbReference type="EMBL" id="PVTF01000012">
    <property type="protein sequence ID" value="PRY36161.1"/>
    <property type="molecule type" value="Genomic_DNA"/>
</dbReference>
<dbReference type="OrthoDB" id="241790at2"/>
<gene>
    <name evidence="6" type="ORF">CLV43_11285</name>
</gene>
<keyword evidence="4" id="KW-0804">Transcription</keyword>
<evidence type="ECO:0000256" key="3">
    <source>
        <dbReference type="ARBA" id="ARBA00023159"/>
    </source>
</evidence>
<keyword evidence="3" id="KW-0010">Activator</keyword>
<dbReference type="AlphaFoldDB" id="A0A2T0SRW7"/>
<dbReference type="InterPro" id="IPR003313">
    <property type="entry name" value="AraC-bd"/>
</dbReference>
<evidence type="ECO:0000259" key="5">
    <source>
        <dbReference type="PROSITE" id="PS01124"/>
    </source>
</evidence>
<accession>A0A2T0SRW7</accession>
<evidence type="ECO:0000313" key="7">
    <source>
        <dbReference type="Proteomes" id="UP000239494"/>
    </source>
</evidence>
<proteinExistence type="predicted"/>
<dbReference type="SMART" id="SM00342">
    <property type="entry name" value="HTH_ARAC"/>
    <property type="match status" value="1"/>
</dbReference>
<dbReference type="Proteomes" id="UP000239494">
    <property type="component" value="Unassembled WGS sequence"/>
</dbReference>
<dbReference type="GO" id="GO:0043565">
    <property type="term" value="F:sequence-specific DNA binding"/>
    <property type="evidence" value="ECO:0007669"/>
    <property type="project" value="InterPro"/>
</dbReference>
<dbReference type="InterPro" id="IPR050204">
    <property type="entry name" value="AraC_XylS_family_regulators"/>
</dbReference>
<sequence>MELSSGPGDLLRRSRRNAQGVLVVDYVRAAGLPSVTVVHWVGDRHEHPLTLDAHAHDFLVLFYVQRGEASLRVDGRDWPLTAGDAFVVAPGTVITPARGRIGDDAESWAVFFPADAVDPAAAAPLASWRTHPLLSPFIGNHRGGGQRLHVPAEQRAAWLGHLADLEEELRGRRDGYADAARAHLALLLVRLGRLHVDVPGDAAVEPLLAAVFEVVENRYHEPISLRDVAEAVGLTTGHLTTAIGKRTGRTVQQWITERRMREARRLLADTDLTVAETAHRVGYREAGYFIRRFRAAHGVTPSAWREAGR</sequence>
<dbReference type="InterPro" id="IPR020449">
    <property type="entry name" value="Tscrpt_reg_AraC-type_HTH"/>
</dbReference>
<dbReference type="PROSITE" id="PS00041">
    <property type="entry name" value="HTH_ARAC_FAMILY_1"/>
    <property type="match status" value="1"/>
</dbReference>
<keyword evidence="7" id="KW-1185">Reference proteome</keyword>
<dbReference type="Pfam" id="PF12833">
    <property type="entry name" value="HTH_18"/>
    <property type="match status" value="1"/>
</dbReference>
<dbReference type="InterPro" id="IPR014710">
    <property type="entry name" value="RmlC-like_jellyroll"/>
</dbReference>
<name>A0A2T0SRW7_9PSEU</name>
<dbReference type="InterPro" id="IPR018062">
    <property type="entry name" value="HTH_AraC-typ_CS"/>
</dbReference>
<organism evidence="6 7">
    <name type="scientific">Umezawaea tangerina</name>
    <dbReference type="NCBI Taxonomy" id="84725"/>
    <lineage>
        <taxon>Bacteria</taxon>
        <taxon>Bacillati</taxon>
        <taxon>Actinomycetota</taxon>
        <taxon>Actinomycetes</taxon>
        <taxon>Pseudonocardiales</taxon>
        <taxon>Pseudonocardiaceae</taxon>
        <taxon>Umezawaea</taxon>
    </lineage>
</organism>
<dbReference type="PANTHER" id="PTHR46796">
    <property type="entry name" value="HTH-TYPE TRANSCRIPTIONAL ACTIVATOR RHAS-RELATED"/>
    <property type="match status" value="1"/>
</dbReference>
<dbReference type="SUPFAM" id="SSF51215">
    <property type="entry name" value="Regulatory protein AraC"/>
    <property type="match status" value="1"/>
</dbReference>
<evidence type="ECO:0000256" key="2">
    <source>
        <dbReference type="ARBA" id="ARBA00023125"/>
    </source>
</evidence>
<dbReference type="InterPro" id="IPR037923">
    <property type="entry name" value="HTH-like"/>
</dbReference>
<evidence type="ECO:0000313" key="6">
    <source>
        <dbReference type="EMBL" id="PRY36161.1"/>
    </source>
</evidence>
<keyword evidence="1" id="KW-0805">Transcription regulation</keyword>
<evidence type="ECO:0000256" key="4">
    <source>
        <dbReference type="ARBA" id="ARBA00023163"/>
    </source>
</evidence>
<dbReference type="InterPro" id="IPR018060">
    <property type="entry name" value="HTH_AraC"/>
</dbReference>
<dbReference type="RefSeq" id="WP_106192649.1">
    <property type="nucleotide sequence ID" value="NZ_PVTF01000012.1"/>
</dbReference>
<dbReference type="PRINTS" id="PR00032">
    <property type="entry name" value="HTHARAC"/>
</dbReference>